<dbReference type="SMART" id="SM00388">
    <property type="entry name" value="HisKA"/>
    <property type="match status" value="1"/>
</dbReference>
<dbReference type="CDD" id="cd00075">
    <property type="entry name" value="HATPase"/>
    <property type="match status" value="1"/>
</dbReference>
<evidence type="ECO:0000256" key="4">
    <source>
        <dbReference type="ARBA" id="ARBA00022553"/>
    </source>
</evidence>
<dbReference type="FunFam" id="3.30.565.10:FF:000006">
    <property type="entry name" value="Sensor histidine kinase WalK"/>
    <property type="match status" value="1"/>
</dbReference>
<evidence type="ECO:0000256" key="8">
    <source>
        <dbReference type="ARBA" id="ARBA00023136"/>
    </source>
</evidence>
<evidence type="ECO:0000313" key="13">
    <source>
        <dbReference type="Proteomes" id="UP000243205"/>
    </source>
</evidence>
<evidence type="ECO:0000256" key="2">
    <source>
        <dbReference type="ARBA" id="ARBA00004370"/>
    </source>
</evidence>
<keyword evidence="4" id="KW-0597">Phosphoprotein</keyword>
<evidence type="ECO:0000256" key="6">
    <source>
        <dbReference type="ARBA" id="ARBA00022777"/>
    </source>
</evidence>
<keyword evidence="9" id="KW-1133">Transmembrane helix</keyword>
<dbReference type="PRINTS" id="PR00344">
    <property type="entry name" value="BCTRLSENSOR"/>
</dbReference>
<dbReference type="PROSITE" id="PS50885">
    <property type="entry name" value="HAMP"/>
    <property type="match status" value="1"/>
</dbReference>
<evidence type="ECO:0000256" key="7">
    <source>
        <dbReference type="ARBA" id="ARBA00023012"/>
    </source>
</evidence>
<dbReference type="CDD" id="cd00082">
    <property type="entry name" value="HisKA"/>
    <property type="match status" value="1"/>
</dbReference>
<dbReference type="SUPFAM" id="SSF55874">
    <property type="entry name" value="ATPase domain of HSP90 chaperone/DNA topoisomerase II/histidine kinase"/>
    <property type="match status" value="1"/>
</dbReference>
<dbReference type="AlphaFoldDB" id="A0A1G6XD25"/>
<feature type="transmembrane region" description="Helical" evidence="9">
    <location>
        <begin position="44"/>
        <end position="66"/>
    </location>
</feature>
<dbReference type="EC" id="2.7.13.3" evidence="3"/>
<proteinExistence type="predicted"/>
<organism evidence="12 13">
    <name type="scientific">Desulfuromonas thiophila</name>
    <dbReference type="NCBI Taxonomy" id="57664"/>
    <lineage>
        <taxon>Bacteria</taxon>
        <taxon>Pseudomonadati</taxon>
        <taxon>Thermodesulfobacteriota</taxon>
        <taxon>Desulfuromonadia</taxon>
        <taxon>Desulfuromonadales</taxon>
        <taxon>Desulfuromonadaceae</taxon>
        <taxon>Desulfuromonas</taxon>
    </lineage>
</organism>
<dbReference type="InterPro" id="IPR003661">
    <property type="entry name" value="HisK_dim/P_dom"/>
</dbReference>
<evidence type="ECO:0000313" key="12">
    <source>
        <dbReference type="EMBL" id="SDD76068.1"/>
    </source>
</evidence>
<dbReference type="Gene3D" id="1.10.287.130">
    <property type="match status" value="1"/>
</dbReference>
<keyword evidence="6 12" id="KW-0418">Kinase</keyword>
<comment type="subcellular location">
    <subcellularLocation>
        <location evidence="2">Membrane</location>
    </subcellularLocation>
</comment>
<evidence type="ECO:0000256" key="3">
    <source>
        <dbReference type="ARBA" id="ARBA00012438"/>
    </source>
</evidence>
<dbReference type="InterPro" id="IPR050736">
    <property type="entry name" value="Sensor_HK_Regulatory"/>
</dbReference>
<dbReference type="PANTHER" id="PTHR43711">
    <property type="entry name" value="TWO-COMPONENT HISTIDINE KINASE"/>
    <property type="match status" value="1"/>
</dbReference>
<keyword evidence="5" id="KW-0808">Transferase</keyword>
<dbReference type="InterPro" id="IPR003594">
    <property type="entry name" value="HATPase_dom"/>
</dbReference>
<keyword evidence="13" id="KW-1185">Reference proteome</keyword>
<dbReference type="InterPro" id="IPR036097">
    <property type="entry name" value="HisK_dim/P_sf"/>
</dbReference>
<dbReference type="SUPFAM" id="SSF47384">
    <property type="entry name" value="Homodimeric domain of signal transducing histidine kinase"/>
    <property type="match status" value="1"/>
</dbReference>
<dbReference type="GO" id="GO:0000155">
    <property type="term" value="F:phosphorelay sensor kinase activity"/>
    <property type="evidence" value="ECO:0007669"/>
    <property type="project" value="InterPro"/>
</dbReference>
<name>A0A1G6XD25_9BACT</name>
<evidence type="ECO:0000256" key="5">
    <source>
        <dbReference type="ARBA" id="ARBA00022679"/>
    </source>
</evidence>
<keyword evidence="9" id="KW-0812">Transmembrane</keyword>
<dbReference type="Proteomes" id="UP000243205">
    <property type="component" value="Unassembled WGS sequence"/>
</dbReference>
<dbReference type="PANTHER" id="PTHR43711:SF28">
    <property type="entry name" value="SENSOR HISTIDINE KINASE YXDK"/>
    <property type="match status" value="1"/>
</dbReference>
<accession>A0A1G6XD25</accession>
<keyword evidence="8 9" id="KW-0472">Membrane</keyword>
<dbReference type="SMART" id="SM00387">
    <property type="entry name" value="HATPase_c"/>
    <property type="match status" value="1"/>
</dbReference>
<dbReference type="InterPro" id="IPR036890">
    <property type="entry name" value="HATPase_C_sf"/>
</dbReference>
<reference evidence="13" key="1">
    <citation type="submission" date="2016-10" db="EMBL/GenBank/DDBJ databases">
        <authorList>
            <person name="Varghese N."/>
            <person name="Submissions S."/>
        </authorList>
    </citation>
    <scope>NUCLEOTIDE SEQUENCE [LARGE SCALE GENOMIC DNA]</scope>
    <source>
        <strain evidence="13">DSM 8987</strain>
    </source>
</reference>
<dbReference type="GO" id="GO:0016020">
    <property type="term" value="C:membrane"/>
    <property type="evidence" value="ECO:0007669"/>
    <property type="project" value="UniProtKB-SubCell"/>
</dbReference>
<dbReference type="RefSeq" id="WP_092075394.1">
    <property type="nucleotide sequence ID" value="NZ_FNAQ01000001.1"/>
</dbReference>
<keyword evidence="7" id="KW-0902">Two-component regulatory system</keyword>
<dbReference type="InterPro" id="IPR005467">
    <property type="entry name" value="His_kinase_dom"/>
</dbReference>
<dbReference type="Pfam" id="PF00512">
    <property type="entry name" value="HisKA"/>
    <property type="match status" value="1"/>
</dbReference>
<dbReference type="InterPro" id="IPR004358">
    <property type="entry name" value="Sig_transdc_His_kin-like_C"/>
</dbReference>
<dbReference type="InterPro" id="IPR003660">
    <property type="entry name" value="HAMP_dom"/>
</dbReference>
<dbReference type="PROSITE" id="PS50109">
    <property type="entry name" value="HIS_KIN"/>
    <property type="match status" value="1"/>
</dbReference>
<dbReference type="FunFam" id="1.10.287.130:FF:000001">
    <property type="entry name" value="Two-component sensor histidine kinase"/>
    <property type="match status" value="1"/>
</dbReference>
<evidence type="ECO:0000256" key="9">
    <source>
        <dbReference type="SAM" id="Phobius"/>
    </source>
</evidence>
<sequence length="350" mass="38565">MSRSATLALGSWLLLALLAALLAGAALFSGPAAALSPSARWLVLLLATALLGSALWALLHQLRALLATFEQLRRHCGRLNLASLDQRLQLNHRASEVQSLAAEYNATLERLDQAVRRLRQFSGDASHELRTPLTILRGETEVALRWAKTPEEFRDALQSNMEEIDRMGRIIEDLLTLAKSESGQRPLAISELSLSDLLQELYLQGRKIAEDKQIQVSLHHHTPEEIRIRADGLRLRQLFLNLVSNALRYTPAGGHVDIAVTRHNERVVIAIRDTGIGIAAEHLPHIFERFYRTDEARNRSEGGTGLGLAIVKWIVEAHQGTIEVESQPGQGSTFRVTLPIAGPADNGSTA</sequence>
<dbReference type="OrthoDB" id="9813151at2"/>
<feature type="domain" description="HAMP" evidence="11">
    <location>
        <begin position="63"/>
        <end position="116"/>
    </location>
</feature>
<comment type="catalytic activity">
    <reaction evidence="1">
        <text>ATP + protein L-histidine = ADP + protein N-phospho-L-histidine.</text>
        <dbReference type="EC" id="2.7.13.3"/>
    </reaction>
</comment>
<evidence type="ECO:0000256" key="1">
    <source>
        <dbReference type="ARBA" id="ARBA00000085"/>
    </source>
</evidence>
<dbReference type="STRING" id="57664.SAMN05661003_101227"/>
<dbReference type="EMBL" id="FNAQ01000001">
    <property type="protein sequence ID" value="SDD76068.1"/>
    <property type="molecule type" value="Genomic_DNA"/>
</dbReference>
<evidence type="ECO:0000259" key="11">
    <source>
        <dbReference type="PROSITE" id="PS50885"/>
    </source>
</evidence>
<gene>
    <name evidence="12" type="ORF">SAMN05661003_101227</name>
</gene>
<dbReference type="Pfam" id="PF02518">
    <property type="entry name" value="HATPase_c"/>
    <property type="match status" value="1"/>
</dbReference>
<dbReference type="Gene3D" id="3.30.565.10">
    <property type="entry name" value="Histidine kinase-like ATPase, C-terminal domain"/>
    <property type="match status" value="1"/>
</dbReference>
<protein>
    <recommendedName>
        <fullName evidence="3">histidine kinase</fullName>
        <ecNumber evidence="3">2.7.13.3</ecNumber>
    </recommendedName>
</protein>
<evidence type="ECO:0000259" key="10">
    <source>
        <dbReference type="PROSITE" id="PS50109"/>
    </source>
</evidence>
<feature type="domain" description="Histidine kinase" evidence="10">
    <location>
        <begin position="124"/>
        <end position="342"/>
    </location>
</feature>